<reference evidence="6" key="1">
    <citation type="submission" date="2018-06" db="EMBL/GenBank/DDBJ databases">
        <title>Genome assembly of Danube salmon.</title>
        <authorList>
            <person name="Macqueen D.J."/>
            <person name="Gundappa M.K."/>
        </authorList>
    </citation>
    <scope>NUCLEOTIDE SEQUENCE [LARGE SCALE GENOMIC DNA]</scope>
</reference>
<feature type="domain" description="DNA/RNA non-specific endonuclease/pyrophosphatase/phosphodiesterase" evidence="4">
    <location>
        <begin position="64"/>
        <end position="244"/>
    </location>
</feature>
<dbReference type="PANTHER" id="PTHR21472:SF15">
    <property type="entry name" value="ENDONUCLEASE DOMAIN-CONTAINING 1 PROTEIN-RELATED"/>
    <property type="match status" value="1"/>
</dbReference>
<evidence type="ECO:0000256" key="2">
    <source>
        <dbReference type="SAM" id="SignalP"/>
    </source>
</evidence>
<reference evidence="5" key="2">
    <citation type="submission" date="2025-08" db="UniProtKB">
        <authorList>
            <consortium name="Ensembl"/>
        </authorList>
    </citation>
    <scope>IDENTIFICATION</scope>
</reference>
<reference evidence="5" key="3">
    <citation type="submission" date="2025-09" db="UniProtKB">
        <authorList>
            <consortium name="Ensembl"/>
        </authorList>
    </citation>
    <scope>IDENTIFICATION</scope>
</reference>
<dbReference type="InterPro" id="IPR020821">
    <property type="entry name" value="ENPP1-3/EXOG-like_nuc-like"/>
</dbReference>
<dbReference type="SUPFAM" id="SSF54060">
    <property type="entry name" value="His-Me finger endonucleases"/>
    <property type="match status" value="1"/>
</dbReference>
<dbReference type="STRING" id="62062.ENSHHUP00000024802"/>
<feature type="region of interest" description="Disordered" evidence="1">
    <location>
        <begin position="256"/>
        <end position="301"/>
    </location>
</feature>
<name>A0A4W5LG79_9TELE</name>
<dbReference type="GO" id="GO:0046872">
    <property type="term" value="F:metal ion binding"/>
    <property type="evidence" value="ECO:0007669"/>
    <property type="project" value="InterPro"/>
</dbReference>
<sequence>MGVLNHLSTLLLLSLLPPALSHVVTSFTECEEFFLDRTTPNLLDILVGGKVQDRYKLICQKYNNIYRFATLYDMTNRIPVFSAYTFTAVTNNQAANTDYLNNEMDLTRGHLFPCSYAPDAAAKKSTFTLTNIVPQYGTFNGGSWNAMEGDVRTTLMENCKNNNQIKAYVVTGAVPSKNRILKNRVNIPDLLWTAYCCKNNLDLWVAGAHWGENVPDTMKTTLNPETLGKLEDKLNEIYNNVKVFPEKCPRNSRIVEAVNKGKRNNEGEGAGESSKKKQRTSRQLNECKEDGCDEEDGCDDEDVCDCDCDEK</sequence>
<dbReference type="InterPro" id="IPR039015">
    <property type="entry name" value="ENDOD1"/>
</dbReference>
<dbReference type="SMART" id="SM00477">
    <property type="entry name" value="NUC"/>
    <property type="match status" value="1"/>
</dbReference>
<dbReference type="Ensembl" id="ENSHHUT00000025742.1">
    <property type="protein sequence ID" value="ENSHHUP00000024802.1"/>
    <property type="gene ID" value="ENSHHUG00000015587.1"/>
</dbReference>
<protein>
    <submittedName>
        <fullName evidence="5">Uncharacterized protein</fullName>
    </submittedName>
</protein>
<feature type="chain" id="PRO_5021270567" evidence="2">
    <location>
        <begin position="22"/>
        <end position="311"/>
    </location>
</feature>
<dbReference type="PANTHER" id="PTHR21472">
    <property type="entry name" value="ENDONUCLEASE DOMAIN-CONTAINING 1 PROTEIN ENDOD1"/>
    <property type="match status" value="1"/>
</dbReference>
<dbReference type="InterPro" id="IPR044929">
    <property type="entry name" value="DNA/RNA_non-sp_Endonuclease_sf"/>
</dbReference>
<dbReference type="SMART" id="SM00892">
    <property type="entry name" value="Endonuclease_NS"/>
    <property type="match status" value="1"/>
</dbReference>
<organism evidence="5 6">
    <name type="scientific">Hucho hucho</name>
    <name type="common">huchen</name>
    <dbReference type="NCBI Taxonomy" id="62062"/>
    <lineage>
        <taxon>Eukaryota</taxon>
        <taxon>Metazoa</taxon>
        <taxon>Chordata</taxon>
        <taxon>Craniata</taxon>
        <taxon>Vertebrata</taxon>
        <taxon>Euteleostomi</taxon>
        <taxon>Actinopterygii</taxon>
        <taxon>Neopterygii</taxon>
        <taxon>Teleostei</taxon>
        <taxon>Protacanthopterygii</taxon>
        <taxon>Salmoniformes</taxon>
        <taxon>Salmonidae</taxon>
        <taxon>Salmoninae</taxon>
        <taxon>Hucho</taxon>
    </lineage>
</organism>
<dbReference type="InterPro" id="IPR044925">
    <property type="entry name" value="His-Me_finger_sf"/>
</dbReference>
<feature type="compositionally biased region" description="Acidic residues" evidence="1">
    <location>
        <begin position="291"/>
        <end position="301"/>
    </location>
</feature>
<feature type="domain" description="ENPP1-3/EXOG-like endonuclease/phosphodiesterase" evidence="3">
    <location>
        <begin position="65"/>
        <end position="244"/>
    </location>
</feature>
<dbReference type="AlphaFoldDB" id="A0A4W5LG79"/>
<evidence type="ECO:0000313" key="6">
    <source>
        <dbReference type="Proteomes" id="UP000314982"/>
    </source>
</evidence>
<dbReference type="GeneTree" id="ENSGT01030000234592"/>
<evidence type="ECO:0000259" key="4">
    <source>
        <dbReference type="SMART" id="SM00892"/>
    </source>
</evidence>
<dbReference type="Gene3D" id="3.40.570.10">
    <property type="entry name" value="Extracellular Endonuclease, subunit A"/>
    <property type="match status" value="1"/>
</dbReference>
<dbReference type="Proteomes" id="UP000314982">
    <property type="component" value="Unassembled WGS sequence"/>
</dbReference>
<feature type="signal peptide" evidence="2">
    <location>
        <begin position="1"/>
        <end position="21"/>
    </location>
</feature>
<accession>A0A4W5LG79</accession>
<dbReference type="GO" id="GO:0003676">
    <property type="term" value="F:nucleic acid binding"/>
    <property type="evidence" value="ECO:0007669"/>
    <property type="project" value="InterPro"/>
</dbReference>
<evidence type="ECO:0000259" key="3">
    <source>
        <dbReference type="SMART" id="SM00477"/>
    </source>
</evidence>
<evidence type="ECO:0000256" key="1">
    <source>
        <dbReference type="SAM" id="MobiDB-lite"/>
    </source>
</evidence>
<keyword evidence="6" id="KW-1185">Reference proteome</keyword>
<dbReference type="GO" id="GO:0016787">
    <property type="term" value="F:hydrolase activity"/>
    <property type="evidence" value="ECO:0007669"/>
    <property type="project" value="InterPro"/>
</dbReference>
<keyword evidence="2" id="KW-0732">Signal</keyword>
<dbReference type="Pfam" id="PF01223">
    <property type="entry name" value="Endonuclease_NS"/>
    <property type="match status" value="1"/>
</dbReference>
<dbReference type="InterPro" id="IPR001604">
    <property type="entry name" value="Endo_G_ENPP1-like_dom"/>
</dbReference>
<proteinExistence type="predicted"/>
<evidence type="ECO:0000313" key="5">
    <source>
        <dbReference type="Ensembl" id="ENSHHUP00000024802.1"/>
    </source>
</evidence>